<organism evidence="1 2">
    <name type="scientific">Liparis tanakae</name>
    <name type="common">Tanaka's snailfish</name>
    <dbReference type="NCBI Taxonomy" id="230148"/>
    <lineage>
        <taxon>Eukaryota</taxon>
        <taxon>Metazoa</taxon>
        <taxon>Chordata</taxon>
        <taxon>Craniata</taxon>
        <taxon>Vertebrata</taxon>
        <taxon>Euteleostomi</taxon>
        <taxon>Actinopterygii</taxon>
        <taxon>Neopterygii</taxon>
        <taxon>Teleostei</taxon>
        <taxon>Neoteleostei</taxon>
        <taxon>Acanthomorphata</taxon>
        <taxon>Eupercaria</taxon>
        <taxon>Perciformes</taxon>
        <taxon>Cottioidei</taxon>
        <taxon>Cottales</taxon>
        <taxon>Liparidae</taxon>
        <taxon>Liparis</taxon>
    </lineage>
</organism>
<evidence type="ECO:0000313" key="1">
    <source>
        <dbReference type="EMBL" id="TNN61796.1"/>
    </source>
</evidence>
<name>A0A4Z2H7Q1_9TELE</name>
<evidence type="ECO:0000313" key="2">
    <source>
        <dbReference type="Proteomes" id="UP000314294"/>
    </source>
</evidence>
<gene>
    <name evidence="1" type="ORF">EYF80_028018</name>
</gene>
<sequence length="137" mass="14381">MTMLFLMGPVVEERVSQTSRGHTGGGGGRAARPELGLASIEPVVLRGATRACGPRPVELWAAAEPDPEVSVSGLQLLDEPLHQPLLALRFDAEQVASVRPAGPPGILEAQPPPAVLDVGHLVARALRPTPADPLAWR</sequence>
<proteinExistence type="predicted"/>
<dbReference type="Proteomes" id="UP000314294">
    <property type="component" value="Unassembled WGS sequence"/>
</dbReference>
<dbReference type="EMBL" id="SRLO01000308">
    <property type="protein sequence ID" value="TNN61796.1"/>
    <property type="molecule type" value="Genomic_DNA"/>
</dbReference>
<dbReference type="AlphaFoldDB" id="A0A4Z2H7Q1"/>
<reference evidence="1 2" key="1">
    <citation type="submission" date="2019-03" db="EMBL/GenBank/DDBJ databases">
        <title>First draft genome of Liparis tanakae, snailfish: a comprehensive survey of snailfish specific genes.</title>
        <authorList>
            <person name="Kim W."/>
            <person name="Song I."/>
            <person name="Jeong J.-H."/>
            <person name="Kim D."/>
            <person name="Kim S."/>
            <person name="Ryu S."/>
            <person name="Song J.Y."/>
            <person name="Lee S.K."/>
        </authorList>
    </citation>
    <scope>NUCLEOTIDE SEQUENCE [LARGE SCALE GENOMIC DNA]</scope>
    <source>
        <tissue evidence="1">Muscle</tissue>
    </source>
</reference>
<keyword evidence="2" id="KW-1185">Reference proteome</keyword>
<comment type="caution">
    <text evidence="1">The sequence shown here is derived from an EMBL/GenBank/DDBJ whole genome shotgun (WGS) entry which is preliminary data.</text>
</comment>
<accession>A0A4Z2H7Q1</accession>
<protein>
    <submittedName>
        <fullName evidence="1">Uncharacterized protein</fullName>
    </submittedName>
</protein>